<organism evidence="2">
    <name type="scientific">uncultured Solirubrobacteraceae bacterium</name>
    <dbReference type="NCBI Taxonomy" id="1162706"/>
    <lineage>
        <taxon>Bacteria</taxon>
        <taxon>Bacillati</taxon>
        <taxon>Actinomycetota</taxon>
        <taxon>Thermoleophilia</taxon>
        <taxon>Solirubrobacterales</taxon>
        <taxon>Solirubrobacteraceae</taxon>
        <taxon>environmental samples</taxon>
    </lineage>
</organism>
<dbReference type="Pfam" id="PF03358">
    <property type="entry name" value="FMN_red"/>
    <property type="match status" value="1"/>
</dbReference>
<dbReference type="PANTHER" id="PTHR30543:SF21">
    <property type="entry name" value="NAD(P)H-DEPENDENT FMN REDUCTASE LOT6"/>
    <property type="match status" value="1"/>
</dbReference>
<dbReference type="Gene3D" id="3.40.50.360">
    <property type="match status" value="1"/>
</dbReference>
<dbReference type="InterPro" id="IPR005025">
    <property type="entry name" value="FMN_Rdtase-like_dom"/>
</dbReference>
<protein>
    <recommendedName>
        <fullName evidence="1">NADPH-dependent FMN reductase-like domain-containing protein</fullName>
    </recommendedName>
</protein>
<sequence>MSDGAPATRAQRLRTAAFGEHHTMHDDTFTVLGLAGSLGRRSYNRALLAAAIESAPEGIEVSSMGLADVPMYNPDFDEHLGSGGPFPAAVEELVERVSAADALLLVTPEYNWGPSGVLKNALDWVSRPVGASPLFEKPVALAGVSPGPAGTGRAQLQLREHLLSTNSYVLQQPVVQIGDGKRRFDAELRLTDEGTRELLVAQLEALREWARRMAPRAVRG</sequence>
<dbReference type="GO" id="GO:0005829">
    <property type="term" value="C:cytosol"/>
    <property type="evidence" value="ECO:0007669"/>
    <property type="project" value="TreeGrafter"/>
</dbReference>
<dbReference type="EMBL" id="CADCVL010000062">
    <property type="protein sequence ID" value="CAA9466974.1"/>
    <property type="molecule type" value="Genomic_DNA"/>
</dbReference>
<dbReference type="GO" id="GO:0010181">
    <property type="term" value="F:FMN binding"/>
    <property type="evidence" value="ECO:0007669"/>
    <property type="project" value="TreeGrafter"/>
</dbReference>
<reference evidence="2" key="1">
    <citation type="submission" date="2020-02" db="EMBL/GenBank/DDBJ databases">
        <authorList>
            <person name="Meier V. D."/>
        </authorList>
    </citation>
    <scope>NUCLEOTIDE SEQUENCE</scope>
    <source>
        <strain evidence="2">AVDCRST_MAG65</strain>
    </source>
</reference>
<evidence type="ECO:0000313" key="2">
    <source>
        <dbReference type="EMBL" id="CAA9466974.1"/>
    </source>
</evidence>
<gene>
    <name evidence="2" type="ORF">AVDCRST_MAG65-384</name>
</gene>
<evidence type="ECO:0000259" key="1">
    <source>
        <dbReference type="Pfam" id="PF03358"/>
    </source>
</evidence>
<dbReference type="InterPro" id="IPR029039">
    <property type="entry name" value="Flavoprotein-like_sf"/>
</dbReference>
<dbReference type="AlphaFoldDB" id="A0A6J4RIF0"/>
<feature type="domain" description="NADPH-dependent FMN reductase-like" evidence="1">
    <location>
        <begin position="30"/>
        <end position="178"/>
    </location>
</feature>
<dbReference type="SUPFAM" id="SSF52218">
    <property type="entry name" value="Flavoproteins"/>
    <property type="match status" value="1"/>
</dbReference>
<dbReference type="InterPro" id="IPR050712">
    <property type="entry name" value="NAD(P)H-dep_reductase"/>
</dbReference>
<dbReference type="PANTHER" id="PTHR30543">
    <property type="entry name" value="CHROMATE REDUCTASE"/>
    <property type="match status" value="1"/>
</dbReference>
<proteinExistence type="predicted"/>
<dbReference type="GO" id="GO:0016491">
    <property type="term" value="F:oxidoreductase activity"/>
    <property type="evidence" value="ECO:0007669"/>
    <property type="project" value="InterPro"/>
</dbReference>
<name>A0A6J4RIF0_9ACTN</name>
<accession>A0A6J4RIF0</accession>